<feature type="active site" description="Charge relay system" evidence="5">
    <location>
        <position position="174"/>
    </location>
</feature>
<dbReference type="SUPFAM" id="SSF52743">
    <property type="entry name" value="Subtilisin-like"/>
    <property type="match status" value="1"/>
</dbReference>
<dbReference type="InterPro" id="IPR036852">
    <property type="entry name" value="Peptidase_S8/S53_dom_sf"/>
</dbReference>
<dbReference type="PIRSF" id="PIRSF037894">
    <property type="entry name" value="Subtilisin_rel_CspABC"/>
    <property type="match status" value="1"/>
</dbReference>
<dbReference type="InterPro" id="IPR050131">
    <property type="entry name" value="Peptidase_S8_subtilisin-like"/>
</dbReference>
<dbReference type="GO" id="GO:0004252">
    <property type="term" value="F:serine-type endopeptidase activity"/>
    <property type="evidence" value="ECO:0007669"/>
    <property type="project" value="UniProtKB-UniRule"/>
</dbReference>
<keyword evidence="4 5" id="KW-0720">Serine protease</keyword>
<evidence type="ECO:0000256" key="2">
    <source>
        <dbReference type="ARBA" id="ARBA00022670"/>
    </source>
</evidence>
<proteinExistence type="inferred from homology"/>
<accession>A0A6S6R620</accession>
<dbReference type="AlphaFoldDB" id="A0A6S6R620"/>
<dbReference type="GO" id="GO:0006508">
    <property type="term" value="P:proteolysis"/>
    <property type="evidence" value="ECO:0007669"/>
    <property type="project" value="UniProtKB-KW"/>
</dbReference>
<evidence type="ECO:0000256" key="4">
    <source>
        <dbReference type="ARBA" id="ARBA00022825"/>
    </source>
</evidence>
<dbReference type="InterPro" id="IPR015500">
    <property type="entry name" value="Peptidase_S8_subtilisin-rel"/>
</dbReference>
<keyword evidence="2 5" id="KW-0645">Protease</keyword>
<feature type="active site" description="Charge relay system" evidence="5">
    <location>
        <position position="497"/>
    </location>
</feature>
<dbReference type="InterPro" id="IPR000209">
    <property type="entry name" value="Peptidase_S8/S53_dom"/>
</dbReference>
<dbReference type="EMBL" id="AP023367">
    <property type="protein sequence ID" value="BCJ94765.1"/>
    <property type="molecule type" value="Genomic_DNA"/>
</dbReference>
<dbReference type="Gene3D" id="3.40.50.200">
    <property type="entry name" value="Peptidase S8/S53 domain"/>
    <property type="match status" value="1"/>
</dbReference>
<evidence type="ECO:0000256" key="1">
    <source>
        <dbReference type="ARBA" id="ARBA00011073"/>
    </source>
</evidence>
<dbReference type="KEGG" id="acel:acsn021_23340"/>
<evidence type="ECO:0000259" key="6">
    <source>
        <dbReference type="Pfam" id="PF00082"/>
    </source>
</evidence>
<reference evidence="7 8" key="1">
    <citation type="journal article" date="2016" name="Int. J. Syst. Evol. Microbiol.">
        <title>Descriptions of Anaerotaenia torta gen. nov., sp. nov. and Anaerocolumna cellulosilytica gen. nov., sp. nov. isolated from a methanogenic reactor of cattle waste.</title>
        <authorList>
            <person name="Uek A."/>
            <person name="Ohtaki Y."/>
            <person name="Kaku N."/>
            <person name="Ueki K."/>
        </authorList>
    </citation>
    <scope>NUCLEOTIDE SEQUENCE [LARGE SCALE GENOMIC DNA]</scope>
    <source>
        <strain evidence="7 8">SN021</strain>
    </source>
</reference>
<dbReference type="Gene3D" id="2.60.120.1290">
    <property type="match status" value="1"/>
</dbReference>
<evidence type="ECO:0000313" key="8">
    <source>
        <dbReference type="Proteomes" id="UP000515561"/>
    </source>
</evidence>
<dbReference type="PRINTS" id="PR00723">
    <property type="entry name" value="SUBTILISIN"/>
</dbReference>
<feature type="active site" description="Charge relay system" evidence="5">
    <location>
        <position position="105"/>
    </location>
</feature>
<dbReference type="InterPro" id="IPR017310">
    <property type="entry name" value="Pept_S8A_subtilisin_clostridia"/>
</dbReference>
<dbReference type="Pfam" id="PF00082">
    <property type="entry name" value="Peptidase_S8"/>
    <property type="match status" value="2"/>
</dbReference>
<keyword evidence="3 5" id="KW-0378">Hydrolase</keyword>
<comment type="similarity">
    <text evidence="1 5">Belongs to the peptidase S8 family.</text>
</comment>
<dbReference type="CDD" id="cd07478">
    <property type="entry name" value="Peptidases_S8_CspA-like"/>
    <property type="match status" value="1"/>
</dbReference>
<evidence type="ECO:0000256" key="3">
    <source>
        <dbReference type="ARBA" id="ARBA00022801"/>
    </source>
</evidence>
<evidence type="ECO:0000313" key="7">
    <source>
        <dbReference type="EMBL" id="BCJ94765.1"/>
    </source>
</evidence>
<gene>
    <name evidence="7" type="ORF">acsn021_23340</name>
</gene>
<dbReference type="InterPro" id="IPR034045">
    <property type="entry name" value="Pep_S8_CspA-like"/>
</dbReference>
<protein>
    <recommendedName>
        <fullName evidence="6">Peptidase S8/S53 domain-containing protein</fullName>
    </recommendedName>
</protein>
<keyword evidence="8" id="KW-1185">Reference proteome</keyword>
<dbReference type="Proteomes" id="UP000515561">
    <property type="component" value="Chromosome"/>
</dbReference>
<dbReference type="PANTHER" id="PTHR43806:SF11">
    <property type="entry name" value="CEREVISIN-RELATED"/>
    <property type="match status" value="1"/>
</dbReference>
<sequence>MTEEEKQKIFSEEYADLLIEYEVDENRLVEFTEDTINYMDDTYAVIHFPVSRVTNRLRFESGYAVIPNLYGLLDTSNLEEMGVKRIQSTPALALRGQGVLLGFIDTGIDYTNPVFLNADNTTRIAAIWDQSIENLQATEETFNYGTQYFAEQINLALQSQDPLSVVPSTDDIGHGTTLAGLTGGSAIENADFVGVVPQAEYVVVKLKPAKQYLKNFFFIPDGSICYQENDIMFALYYLFHTARRLNRPMVICIGLGTNMGGHDGRSPLELLLSNIGERNGIAIVIAAGNEGNAGHHFFGIVDQATGFETVELRVGEGENGFTMEIWGQVPGTYSIDMISPTGEYIPRIPARLGESREIRFLFERTTVYVDYLIVESQTGDQLIFLRFNEPAPGIWRFRVYGGGDITTGFHIWLPLTGFITENTAFVRPNPDTTVTSPGNSSIPITVTAYNHKNQSIYRNASRGYTRENIIKPELTAPGVDVYGPDVGNTFSNHTGTSISAAEAAGVSAMLMEWGIVRGNFVFLDSIAIKKFLIRGVKRSDNTTYPNREWGFGIIDIYRTFVSLRGES</sequence>
<feature type="domain" description="Peptidase S8/S53" evidence="6">
    <location>
        <begin position="96"/>
        <end position="291"/>
    </location>
</feature>
<organism evidence="7 8">
    <name type="scientific">Anaerocolumna cellulosilytica</name>
    <dbReference type="NCBI Taxonomy" id="433286"/>
    <lineage>
        <taxon>Bacteria</taxon>
        <taxon>Bacillati</taxon>
        <taxon>Bacillota</taxon>
        <taxon>Clostridia</taxon>
        <taxon>Lachnospirales</taxon>
        <taxon>Lachnospiraceae</taxon>
        <taxon>Anaerocolumna</taxon>
    </lineage>
</organism>
<feature type="domain" description="Peptidase S8/S53" evidence="6">
    <location>
        <begin position="429"/>
        <end position="551"/>
    </location>
</feature>
<dbReference type="RefSeq" id="WP_184089213.1">
    <property type="nucleotide sequence ID" value="NZ_AP023367.1"/>
</dbReference>
<dbReference type="PANTHER" id="PTHR43806">
    <property type="entry name" value="PEPTIDASE S8"/>
    <property type="match status" value="1"/>
</dbReference>
<name>A0A6S6R620_9FIRM</name>
<dbReference type="PROSITE" id="PS51892">
    <property type="entry name" value="SUBTILASE"/>
    <property type="match status" value="1"/>
</dbReference>
<evidence type="ECO:0000256" key="5">
    <source>
        <dbReference type="PROSITE-ProRule" id="PRU01240"/>
    </source>
</evidence>